<dbReference type="PANTHER" id="PTHR34218">
    <property type="entry name" value="PEPTIDASE S45 PENICILLIN AMIDASE"/>
    <property type="match status" value="1"/>
</dbReference>
<name>A0A2G6MRY1_9BACT</name>
<dbReference type="GO" id="GO:0046872">
    <property type="term" value="F:metal ion binding"/>
    <property type="evidence" value="ECO:0007669"/>
    <property type="project" value="UniProtKB-KW"/>
</dbReference>
<dbReference type="InterPro" id="IPR043146">
    <property type="entry name" value="Penicillin_amidase_N_B-knob"/>
</dbReference>
<dbReference type="EMBL" id="PDTI01000033">
    <property type="protein sequence ID" value="PIE62696.1"/>
    <property type="molecule type" value="Genomic_DNA"/>
</dbReference>
<evidence type="ECO:0000256" key="3">
    <source>
        <dbReference type="ARBA" id="ARBA00022801"/>
    </source>
</evidence>
<feature type="active site" description="Nucleophile" evidence="5">
    <location>
        <position position="252"/>
    </location>
</feature>
<evidence type="ECO:0000313" key="8">
    <source>
        <dbReference type="EMBL" id="PIE62696.1"/>
    </source>
</evidence>
<dbReference type="InterPro" id="IPR002692">
    <property type="entry name" value="S45"/>
</dbReference>
<evidence type="ECO:0000256" key="4">
    <source>
        <dbReference type="ARBA" id="ARBA00023145"/>
    </source>
</evidence>
<evidence type="ECO:0000256" key="2">
    <source>
        <dbReference type="ARBA" id="ARBA00022729"/>
    </source>
</evidence>
<dbReference type="InterPro" id="IPR023343">
    <property type="entry name" value="Penicillin_amidase_dom1"/>
</dbReference>
<dbReference type="GO" id="GO:0017000">
    <property type="term" value="P:antibiotic biosynthetic process"/>
    <property type="evidence" value="ECO:0007669"/>
    <property type="project" value="InterPro"/>
</dbReference>
<keyword evidence="2" id="KW-0732">Signal</keyword>
<dbReference type="PANTHER" id="PTHR34218:SF3">
    <property type="entry name" value="ACYL-HOMOSERINE LACTONE ACYLASE PVDQ"/>
    <property type="match status" value="1"/>
</dbReference>
<gene>
    <name evidence="8" type="ORF">CSA25_03910</name>
</gene>
<keyword evidence="7" id="KW-0472">Membrane</keyword>
<keyword evidence="6" id="KW-0479">Metal-binding</keyword>
<dbReference type="CDD" id="cd03747">
    <property type="entry name" value="Ntn_PGA_like"/>
    <property type="match status" value="1"/>
</dbReference>
<sequence length="801" mass="89754">MKWIRRVSVAIVLMAVCCVILFFFLPQLNDYQDDGQLKLAGLDYPVTVIRDDAGIAYIHAENIGDMFFAQGFITAQDRLFQMQLTRMYYEGRICEMAGDKARDLDIRMRTIGISRMAKKQARILNPVLAEQFQHYVDGINTFIKECPDDLALEFRLAGIKPDLWQVEDCLGVLFYMGYSTAANLTTEIISQMLLDTLGYEKTAMLLPLNMNLDDPDDKGLIVMPPKENLGLSLPFDPGLLAFTRDRILRVGSNNWAVSPEKSVTGSAMLAGDPHLDPRILPGVWYPAGLICPGIRAVGVQIPGIPGMGVGRTEHTALSATNNYGDMVDLYIETVDPGNPDHYLEGNHSIAFGHIKECLKIKDKDAPGGFRTEDLDIRTTRRGPVVSKVLKGLDSNKVVTLRFAPMESMTPDIGVLDLLTAKNAEELSRAMQDLPIVCFNWVFADTSGNIGHTTSGRIPIRRQGGTFPYVVKDSTDNWQGWIAPDQMPGQMNPAKKWVGTCNNKTVDSSFPGYYSSFFAPSFRYERLKELMTGKAKQVPLDLFQYQRDTGNVMARRIAPVMAGILLATPETKDLGRILADWDYKDDPEKPGPLLFQSIYRHFALAVFEDDLGPQKVLTLLNSWYYWQERLLQFVLAGESLFFDDLRTAGKTETMADLFVRAAHSTRKELSEILGDDPVQWRWGDLHTLELVNPLVRKGQLKDLFGTGPMPMGGSGETLYRGWYDFETPYTVTHCASLRFVADMGDDEKFMAVLPGGAAGRTFHSHQKDLVKDFMDGSVRYWWFSDAAIKAHAKHILTLVPES</sequence>
<feature type="binding site" evidence="6">
    <location>
        <position position="328"/>
    </location>
    <ligand>
        <name>Ca(2+)</name>
        <dbReference type="ChEBI" id="CHEBI:29108"/>
    </ligand>
</feature>
<feature type="binding site" evidence="6">
    <location>
        <position position="325"/>
    </location>
    <ligand>
        <name>Ca(2+)</name>
        <dbReference type="ChEBI" id="CHEBI:29108"/>
    </ligand>
</feature>
<organism evidence="8 9">
    <name type="scientific">Desulfobacter postgatei</name>
    <dbReference type="NCBI Taxonomy" id="2293"/>
    <lineage>
        <taxon>Bacteria</taxon>
        <taxon>Pseudomonadati</taxon>
        <taxon>Thermodesulfobacteriota</taxon>
        <taxon>Desulfobacteria</taxon>
        <taxon>Desulfobacterales</taxon>
        <taxon>Desulfobacteraceae</taxon>
        <taxon>Desulfobacter</taxon>
    </lineage>
</organism>
<comment type="similarity">
    <text evidence="1">Belongs to the peptidase S45 family.</text>
</comment>
<dbReference type="Gene3D" id="2.30.120.10">
    <property type="match status" value="1"/>
</dbReference>
<dbReference type="GO" id="GO:0016811">
    <property type="term" value="F:hydrolase activity, acting on carbon-nitrogen (but not peptide) bonds, in linear amides"/>
    <property type="evidence" value="ECO:0007669"/>
    <property type="project" value="InterPro"/>
</dbReference>
<dbReference type="Proteomes" id="UP000231203">
    <property type="component" value="Unassembled WGS sequence"/>
</dbReference>
<reference evidence="8 9" key="1">
    <citation type="submission" date="2017-10" db="EMBL/GenBank/DDBJ databases">
        <title>Novel microbial diversity and functional potential in the marine mammal oral microbiome.</title>
        <authorList>
            <person name="Dudek N.K."/>
            <person name="Sun C.L."/>
            <person name="Burstein D."/>
            <person name="Kantor R.S."/>
            <person name="Aliaga Goltsman D.S."/>
            <person name="Bik E.M."/>
            <person name="Thomas B.C."/>
            <person name="Banfield J.F."/>
            <person name="Relman D.A."/>
        </authorList>
    </citation>
    <scope>NUCLEOTIDE SEQUENCE [LARGE SCALE GENOMIC DNA]</scope>
    <source>
        <strain evidence="8">DOLJORAL78_47_202</strain>
    </source>
</reference>
<dbReference type="InterPro" id="IPR014395">
    <property type="entry name" value="Pen/GL7ACA/AHL_acylase"/>
</dbReference>
<accession>A0A2G6MRY1</accession>
<keyword evidence="7" id="KW-0812">Transmembrane</keyword>
<protein>
    <submittedName>
        <fullName evidence="8">Beta-lactam acylase</fullName>
    </submittedName>
</protein>
<dbReference type="Gene3D" id="1.10.1400.10">
    <property type="match status" value="1"/>
</dbReference>
<proteinExistence type="inferred from homology"/>
<dbReference type="Gene3D" id="1.10.439.10">
    <property type="entry name" value="Penicillin Amidohydrolase, domain 1"/>
    <property type="match status" value="1"/>
</dbReference>
<dbReference type="SUPFAM" id="SSF56235">
    <property type="entry name" value="N-terminal nucleophile aminohydrolases (Ntn hydrolases)"/>
    <property type="match status" value="1"/>
</dbReference>
<dbReference type="PIRSF" id="PIRSF001227">
    <property type="entry name" value="Pen_acylase"/>
    <property type="match status" value="1"/>
</dbReference>
<feature type="binding site" evidence="6">
    <location>
        <position position="187"/>
    </location>
    <ligand>
        <name>Ca(2+)</name>
        <dbReference type="ChEBI" id="CHEBI:29108"/>
    </ligand>
</feature>
<dbReference type="AlphaFoldDB" id="A0A2G6MRY1"/>
<evidence type="ECO:0000256" key="7">
    <source>
        <dbReference type="SAM" id="Phobius"/>
    </source>
</evidence>
<dbReference type="InterPro" id="IPR043147">
    <property type="entry name" value="Penicillin_amidase_A-knob"/>
</dbReference>
<evidence type="ECO:0000256" key="6">
    <source>
        <dbReference type="PIRSR" id="PIRSR001227-2"/>
    </source>
</evidence>
<dbReference type="InterPro" id="IPR029055">
    <property type="entry name" value="Ntn_hydrolases_N"/>
</dbReference>
<keyword evidence="7" id="KW-1133">Transmembrane helix</keyword>
<evidence type="ECO:0000313" key="9">
    <source>
        <dbReference type="Proteomes" id="UP000231203"/>
    </source>
</evidence>
<keyword evidence="6" id="KW-0106">Calcium</keyword>
<evidence type="ECO:0000256" key="5">
    <source>
        <dbReference type="PIRSR" id="PIRSR001227-1"/>
    </source>
</evidence>
<comment type="cofactor">
    <cofactor evidence="6">
        <name>Ca(2+)</name>
        <dbReference type="ChEBI" id="CHEBI:29108"/>
    </cofactor>
    <text evidence="6">Binds 1 Ca(2+) ion per dimer.</text>
</comment>
<feature type="transmembrane region" description="Helical" evidence="7">
    <location>
        <begin position="7"/>
        <end position="25"/>
    </location>
</feature>
<keyword evidence="3" id="KW-0378">Hydrolase</keyword>
<evidence type="ECO:0000256" key="1">
    <source>
        <dbReference type="ARBA" id="ARBA00006586"/>
    </source>
</evidence>
<feature type="binding site" evidence="6">
    <location>
        <position position="327"/>
    </location>
    <ligand>
        <name>Ca(2+)</name>
        <dbReference type="ChEBI" id="CHEBI:29108"/>
    </ligand>
</feature>
<keyword evidence="4" id="KW-0865">Zymogen</keyword>
<comment type="caution">
    <text evidence="8">The sequence shown here is derived from an EMBL/GenBank/DDBJ whole genome shotgun (WGS) entry which is preliminary data.</text>
</comment>
<dbReference type="Pfam" id="PF01804">
    <property type="entry name" value="Penicil_amidase"/>
    <property type="match status" value="1"/>
</dbReference>
<dbReference type="Gene3D" id="3.60.20.10">
    <property type="entry name" value="Glutamine Phosphoribosylpyrophosphate, subunit 1, domain 1"/>
    <property type="match status" value="1"/>
</dbReference>